<dbReference type="GO" id="GO:0020037">
    <property type="term" value="F:heme binding"/>
    <property type="evidence" value="ECO:0007669"/>
    <property type="project" value="InterPro"/>
</dbReference>
<dbReference type="GO" id="GO:0004497">
    <property type="term" value="F:monooxygenase activity"/>
    <property type="evidence" value="ECO:0007669"/>
    <property type="project" value="UniProtKB-KW"/>
</dbReference>
<sequence>MALQWDVILAFVLIVSLISAVQSRSRKSSAPVLTSDWFFGYPTALKMFTQYRPMLVEGYAKFNKHAFQVPGIKGWIVFVGRELYDDVRKARDDSLSMPEQVKDTVALEYTIDRAVALDPWHNSVVRKQMTQALGAKFPEIYDEITSAFQDELKLSGKEWKPVYAHDLIIHIVCRASNRLFVGLPLCRDPVYTQISRDFSGTVMFSGFLINLFPTFLKPLVGRWITAAPRARKGFEKFLVPMIKDRWRKEQEMGELWEKDKPSDLLQWVMDASKEHDSTPEDITNRLLGVNFAATHTTSLSFTHVVYWLAARPECASILREDVDEAVAKHGWTKTALGEMHKIDSFIKESLRVTGIGATAMGRKAMKDLTLSDGTFVPKGASVVMNLWGIHHDPTIFPKPLEFDPLRYSRRIEAGESEAGNSLATASGEFLFWGGGSHVCAGRHFASQEMKTMLAVIVSLYEVKFEGLADGVRPKDRWMAYSCIPDMKQRVMFRLRE</sequence>
<keyword evidence="3 7" id="KW-0479">Metal-binding</keyword>
<accession>M5FPN6</accession>
<keyword evidence="5 7" id="KW-0408">Iron</keyword>
<dbReference type="PANTHER" id="PTHR46206">
    <property type="entry name" value="CYTOCHROME P450"/>
    <property type="match status" value="1"/>
</dbReference>
<gene>
    <name evidence="10" type="ORF">DACRYDRAFT_25626</name>
</gene>
<organism evidence="10 11">
    <name type="scientific">Dacryopinax primogenitus (strain DJM 731)</name>
    <name type="common">Brown rot fungus</name>
    <dbReference type="NCBI Taxonomy" id="1858805"/>
    <lineage>
        <taxon>Eukaryota</taxon>
        <taxon>Fungi</taxon>
        <taxon>Dikarya</taxon>
        <taxon>Basidiomycota</taxon>
        <taxon>Agaricomycotina</taxon>
        <taxon>Dacrymycetes</taxon>
        <taxon>Dacrymycetales</taxon>
        <taxon>Dacrymycetaceae</taxon>
        <taxon>Dacryopinax</taxon>
    </lineage>
</organism>
<dbReference type="Proteomes" id="UP000030653">
    <property type="component" value="Unassembled WGS sequence"/>
</dbReference>
<evidence type="ECO:0000256" key="9">
    <source>
        <dbReference type="SAM" id="SignalP"/>
    </source>
</evidence>
<evidence type="ECO:0000256" key="6">
    <source>
        <dbReference type="ARBA" id="ARBA00023033"/>
    </source>
</evidence>
<keyword evidence="4 8" id="KW-0560">Oxidoreductase</keyword>
<feature type="binding site" description="axial binding residue" evidence="7">
    <location>
        <position position="439"/>
    </location>
    <ligand>
        <name>heme</name>
        <dbReference type="ChEBI" id="CHEBI:30413"/>
    </ligand>
    <ligandPart>
        <name>Fe</name>
        <dbReference type="ChEBI" id="CHEBI:18248"/>
    </ligandPart>
</feature>
<dbReference type="SUPFAM" id="SSF48264">
    <property type="entry name" value="Cytochrome P450"/>
    <property type="match status" value="1"/>
</dbReference>
<comment type="cofactor">
    <cofactor evidence="1 7">
        <name>heme</name>
        <dbReference type="ChEBI" id="CHEBI:30413"/>
    </cofactor>
</comment>
<keyword evidence="11" id="KW-1185">Reference proteome</keyword>
<dbReference type="EMBL" id="JH795884">
    <property type="protein sequence ID" value="EJT96539.1"/>
    <property type="molecule type" value="Genomic_DNA"/>
</dbReference>
<dbReference type="GeneID" id="63689306"/>
<evidence type="ECO:0000313" key="10">
    <source>
        <dbReference type="EMBL" id="EJT96539.1"/>
    </source>
</evidence>
<dbReference type="GO" id="GO:0016705">
    <property type="term" value="F:oxidoreductase activity, acting on paired donors, with incorporation or reduction of molecular oxygen"/>
    <property type="evidence" value="ECO:0007669"/>
    <property type="project" value="InterPro"/>
</dbReference>
<dbReference type="PANTHER" id="PTHR46206:SF1">
    <property type="entry name" value="P450, PUTATIVE (EUROFUNG)-RELATED"/>
    <property type="match status" value="1"/>
</dbReference>
<evidence type="ECO:0000256" key="5">
    <source>
        <dbReference type="ARBA" id="ARBA00023004"/>
    </source>
</evidence>
<comment type="similarity">
    <text evidence="2 8">Belongs to the cytochrome P450 family.</text>
</comment>
<dbReference type="GO" id="GO:0005506">
    <property type="term" value="F:iron ion binding"/>
    <property type="evidence" value="ECO:0007669"/>
    <property type="project" value="InterPro"/>
</dbReference>
<evidence type="ECO:0000313" key="11">
    <source>
        <dbReference type="Proteomes" id="UP000030653"/>
    </source>
</evidence>
<dbReference type="OrthoDB" id="1844152at2759"/>
<dbReference type="CDD" id="cd11041">
    <property type="entry name" value="CYP503A1-like"/>
    <property type="match status" value="1"/>
</dbReference>
<dbReference type="STRING" id="1858805.M5FPN6"/>
<protein>
    <submittedName>
        <fullName evidence="10">Cytochrome P450</fullName>
    </submittedName>
</protein>
<dbReference type="OMA" id="FAFARIM"/>
<feature type="chain" id="PRO_5004067173" evidence="9">
    <location>
        <begin position="21"/>
        <end position="496"/>
    </location>
</feature>
<dbReference type="PROSITE" id="PS00086">
    <property type="entry name" value="CYTOCHROME_P450"/>
    <property type="match status" value="1"/>
</dbReference>
<evidence type="ECO:0000256" key="3">
    <source>
        <dbReference type="ARBA" id="ARBA00022723"/>
    </source>
</evidence>
<dbReference type="Pfam" id="PF00067">
    <property type="entry name" value="p450"/>
    <property type="match status" value="1"/>
</dbReference>
<dbReference type="PRINTS" id="PR00465">
    <property type="entry name" value="EP450IV"/>
</dbReference>
<dbReference type="InterPro" id="IPR002403">
    <property type="entry name" value="Cyt_P450_E_grp-IV"/>
</dbReference>
<dbReference type="HOGENOM" id="CLU_022195_0_2_1"/>
<dbReference type="InterPro" id="IPR001128">
    <property type="entry name" value="Cyt_P450"/>
</dbReference>
<keyword evidence="6 8" id="KW-0503">Monooxygenase</keyword>
<dbReference type="InterPro" id="IPR036396">
    <property type="entry name" value="Cyt_P450_sf"/>
</dbReference>
<evidence type="ECO:0000256" key="1">
    <source>
        <dbReference type="ARBA" id="ARBA00001971"/>
    </source>
</evidence>
<feature type="signal peptide" evidence="9">
    <location>
        <begin position="1"/>
        <end position="20"/>
    </location>
</feature>
<keyword evidence="7 8" id="KW-0349">Heme</keyword>
<evidence type="ECO:0000256" key="8">
    <source>
        <dbReference type="RuleBase" id="RU000461"/>
    </source>
</evidence>
<dbReference type="Gene3D" id="1.10.630.10">
    <property type="entry name" value="Cytochrome P450"/>
    <property type="match status" value="1"/>
</dbReference>
<dbReference type="RefSeq" id="XP_040623437.1">
    <property type="nucleotide sequence ID" value="XM_040774244.1"/>
</dbReference>
<evidence type="ECO:0000256" key="2">
    <source>
        <dbReference type="ARBA" id="ARBA00010617"/>
    </source>
</evidence>
<dbReference type="AlphaFoldDB" id="M5FPN6"/>
<evidence type="ECO:0000256" key="4">
    <source>
        <dbReference type="ARBA" id="ARBA00023002"/>
    </source>
</evidence>
<keyword evidence="9" id="KW-0732">Signal</keyword>
<proteinExistence type="inferred from homology"/>
<evidence type="ECO:0000256" key="7">
    <source>
        <dbReference type="PIRSR" id="PIRSR602403-1"/>
    </source>
</evidence>
<name>M5FPN6_DACPD</name>
<reference evidence="10 11" key="1">
    <citation type="journal article" date="2012" name="Science">
        <title>The Paleozoic origin of enzymatic lignin decomposition reconstructed from 31 fungal genomes.</title>
        <authorList>
            <person name="Floudas D."/>
            <person name="Binder M."/>
            <person name="Riley R."/>
            <person name="Barry K."/>
            <person name="Blanchette R.A."/>
            <person name="Henrissat B."/>
            <person name="Martinez A.T."/>
            <person name="Otillar R."/>
            <person name="Spatafora J.W."/>
            <person name="Yadav J.S."/>
            <person name="Aerts A."/>
            <person name="Benoit I."/>
            <person name="Boyd A."/>
            <person name="Carlson A."/>
            <person name="Copeland A."/>
            <person name="Coutinho P.M."/>
            <person name="de Vries R.P."/>
            <person name="Ferreira P."/>
            <person name="Findley K."/>
            <person name="Foster B."/>
            <person name="Gaskell J."/>
            <person name="Glotzer D."/>
            <person name="Gorecki P."/>
            <person name="Heitman J."/>
            <person name="Hesse C."/>
            <person name="Hori C."/>
            <person name="Igarashi K."/>
            <person name="Jurgens J.A."/>
            <person name="Kallen N."/>
            <person name="Kersten P."/>
            <person name="Kohler A."/>
            <person name="Kuees U."/>
            <person name="Kumar T.K.A."/>
            <person name="Kuo A."/>
            <person name="LaButti K."/>
            <person name="Larrondo L.F."/>
            <person name="Lindquist E."/>
            <person name="Ling A."/>
            <person name="Lombard V."/>
            <person name="Lucas S."/>
            <person name="Lundell T."/>
            <person name="Martin R."/>
            <person name="McLaughlin D.J."/>
            <person name="Morgenstern I."/>
            <person name="Morin E."/>
            <person name="Murat C."/>
            <person name="Nagy L.G."/>
            <person name="Nolan M."/>
            <person name="Ohm R.A."/>
            <person name="Patyshakuliyeva A."/>
            <person name="Rokas A."/>
            <person name="Ruiz-Duenas F.J."/>
            <person name="Sabat G."/>
            <person name="Salamov A."/>
            <person name="Samejima M."/>
            <person name="Schmutz J."/>
            <person name="Slot J.C."/>
            <person name="St John F."/>
            <person name="Stenlid J."/>
            <person name="Sun H."/>
            <person name="Sun S."/>
            <person name="Syed K."/>
            <person name="Tsang A."/>
            <person name="Wiebenga A."/>
            <person name="Young D."/>
            <person name="Pisabarro A."/>
            <person name="Eastwood D.C."/>
            <person name="Martin F."/>
            <person name="Cullen D."/>
            <person name="Grigoriev I.V."/>
            <person name="Hibbett D.S."/>
        </authorList>
    </citation>
    <scope>NUCLEOTIDE SEQUENCE [LARGE SCALE GENOMIC DNA]</scope>
    <source>
        <strain evidence="10 11">DJM-731 SS1</strain>
    </source>
</reference>
<dbReference type="InterPro" id="IPR017972">
    <property type="entry name" value="Cyt_P450_CS"/>
</dbReference>